<gene>
    <name evidence="1" type="ORF">C8P65_10772</name>
</gene>
<dbReference type="AlphaFoldDB" id="A0A2T5XU10"/>
<proteinExistence type="predicted"/>
<dbReference type="Proteomes" id="UP000243985">
    <property type="component" value="Unassembled WGS sequence"/>
</dbReference>
<protein>
    <submittedName>
        <fullName evidence="1">Uncharacterized protein</fullName>
    </submittedName>
</protein>
<organism evidence="1 2">
    <name type="scientific">Capnocytophaga leadbetteri</name>
    <dbReference type="NCBI Taxonomy" id="327575"/>
    <lineage>
        <taxon>Bacteria</taxon>
        <taxon>Pseudomonadati</taxon>
        <taxon>Bacteroidota</taxon>
        <taxon>Flavobacteriia</taxon>
        <taxon>Flavobacteriales</taxon>
        <taxon>Flavobacteriaceae</taxon>
        <taxon>Capnocytophaga</taxon>
    </lineage>
</organism>
<evidence type="ECO:0000313" key="1">
    <source>
        <dbReference type="EMBL" id="PTX06414.1"/>
    </source>
</evidence>
<evidence type="ECO:0000313" key="2">
    <source>
        <dbReference type="Proteomes" id="UP000243985"/>
    </source>
</evidence>
<reference evidence="1 2" key="1">
    <citation type="submission" date="2018-04" db="EMBL/GenBank/DDBJ databases">
        <title>Genomic Encyclopedia of Archaeal and Bacterial Type Strains, Phase II (KMG-II): from individual species to whole genera.</title>
        <authorList>
            <person name="Goeker M."/>
        </authorList>
    </citation>
    <scope>NUCLEOTIDE SEQUENCE [LARGE SCALE GENOMIC DNA]</scope>
    <source>
        <strain evidence="1 2">DSM 22902</strain>
    </source>
</reference>
<dbReference type="EMBL" id="QBKG01000007">
    <property type="protein sequence ID" value="PTX06414.1"/>
    <property type="molecule type" value="Genomic_DNA"/>
</dbReference>
<sequence length="46" mass="5346">MKKWLAPISVLNHFFIFLLVKSANRLIDKSNILLSLSQKKIPQNTH</sequence>
<name>A0A2T5XU10_9FLAO</name>
<comment type="caution">
    <text evidence="1">The sequence shown here is derived from an EMBL/GenBank/DDBJ whole genome shotgun (WGS) entry which is preliminary data.</text>
</comment>
<accession>A0A2T5XU10</accession>